<evidence type="ECO:0000256" key="2">
    <source>
        <dbReference type="ARBA" id="ARBA00022801"/>
    </source>
</evidence>
<dbReference type="Gene3D" id="3.20.20.300">
    <property type="entry name" value="Glycoside hydrolase, family 3, N-terminal domain"/>
    <property type="match status" value="2"/>
</dbReference>
<comment type="similarity">
    <text evidence="1">Belongs to the glycosyl hydrolase 3 family.</text>
</comment>
<evidence type="ECO:0000313" key="5">
    <source>
        <dbReference type="Proteomes" id="UP000561066"/>
    </source>
</evidence>
<dbReference type="InterPro" id="IPR002772">
    <property type="entry name" value="Glyco_hydro_3_C"/>
</dbReference>
<evidence type="ECO:0000256" key="1">
    <source>
        <dbReference type="ARBA" id="ARBA00005336"/>
    </source>
</evidence>
<reference evidence="4 5" key="1">
    <citation type="submission" date="2020-04" db="EMBL/GenBank/DDBJ databases">
        <title>Description of novel Gluconacetobacter.</title>
        <authorList>
            <person name="Sombolestani A."/>
        </authorList>
    </citation>
    <scope>NUCLEOTIDE SEQUENCE [LARGE SCALE GENOMIC DNA]</scope>
    <source>
        <strain evidence="4 5">LMG 21312</strain>
    </source>
</reference>
<proteinExistence type="inferred from homology"/>
<keyword evidence="2" id="KW-0378">Hydrolase</keyword>
<dbReference type="SUPFAM" id="SSF51445">
    <property type="entry name" value="(Trans)glycosidases"/>
    <property type="match status" value="1"/>
</dbReference>
<dbReference type="SMART" id="SM01217">
    <property type="entry name" value="Fn3_like"/>
    <property type="match status" value="1"/>
</dbReference>
<keyword evidence="5" id="KW-1185">Reference proteome</keyword>
<accession>A0A7W4J9H3</accession>
<dbReference type="Pfam" id="PF01915">
    <property type="entry name" value="Glyco_hydro_3_C"/>
    <property type="match status" value="1"/>
</dbReference>
<dbReference type="Proteomes" id="UP000561066">
    <property type="component" value="Unassembled WGS sequence"/>
</dbReference>
<dbReference type="InterPro" id="IPR017853">
    <property type="entry name" value="GH"/>
</dbReference>
<dbReference type="EMBL" id="JABEQH010000022">
    <property type="protein sequence ID" value="MBB2177155.1"/>
    <property type="molecule type" value="Genomic_DNA"/>
</dbReference>
<organism evidence="4 5">
    <name type="scientific">Gluconacetobacter johannae</name>
    <dbReference type="NCBI Taxonomy" id="112140"/>
    <lineage>
        <taxon>Bacteria</taxon>
        <taxon>Pseudomonadati</taxon>
        <taxon>Pseudomonadota</taxon>
        <taxon>Alphaproteobacteria</taxon>
        <taxon>Acetobacterales</taxon>
        <taxon>Acetobacteraceae</taxon>
        <taxon>Gluconacetobacter</taxon>
    </lineage>
</organism>
<evidence type="ECO:0000259" key="3">
    <source>
        <dbReference type="SMART" id="SM01217"/>
    </source>
</evidence>
<dbReference type="InterPro" id="IPR026891">
    <property type="entry name" value="Fn3-like"/>
</dbReference>
<dbReference type="Gene3D" id="3.40.50.1700">
    <property type="entry name" value="Glycoside hydrolase family 3 C-terminal domain"/>
    <property type="match status" value="2"/>
</dbReference>
<dbReference type="SUPFAM" id="SSF52279">
    <property type="entry name" value="Beta-D-glucan exohydrolase, C-terminal domain"/>
    <property type="match status" value="1"/>
</dbReference>
<dbReference type="PANTHER" id="PTHR42715:SF10">
    <property type="entry name" value="BETA-GLUCOSIDASE"/>
    <property type="match status" value="1"/>
</dbReference>
<dbReference type="Gene3D" id="2.60.40.10">
    <property type="entry name" value="Immunoglobulins"/>
    <property type="match status" value="1"/>
</dbReference>
<dbReference type="InterPro" id="IPR013783">
    <property type="entry name" value="Ig-like_fold"/>
</dbReference>
<sequence>MTGTGRRTGQWRGRMALAVVAAVAAALVDDGGAAPARGVERPARMEILLARLTPAEKLGLVQARLSRPQAGQAAIVTLPGVPRVGLPAVRMALEGNQGAHGAASPLALMASWDVGLARRVGQASARSARATGQAAFPVGGVGPVGAGRTRDGEDPLLAGSVMGAMAAGLMSGHVLPLFGNDDAGSARPSALPGDRMLGLYLAIGQAHGGGILCRTAVAAAHPCGDLDRMGRTIREGWRFGGMVAEVADREADGDGMSRQPFLLASIADGVDLEGSPSAADGLYVVALRQALRSGAVPWSRLDTMAERILRTLDDSGVIDRPPSYVAPQVASGAVSGLSSVHDPLLDEEMAEGAVLLQNENDVLPLAGTQADPVLVVGTGGTHDAARAVAEAMRRTGRAVRLAADSPGDGGVPADAAKVDCVLVFSDGRQDDRLIAALAGNGGHVVVVLLSDDPDRPMPWLDLVDGVVQAWSWRGGGASALAALLTGQKDFAGRLPATFTGGRAPADVGQAGYKAFDRAHVAPLFPFGYGLSDRARFTYSDLRVTRDGTRLVVSFGVANAGSGAGRDVPQIYLDLPPGVGDAPKRLVGWRTVQLAPGQGAHLSMGIDAHLLGQWNASALEWVVPTGDYTVSLGAHAANLVRHVALHLPEMHVPGALPPAPAESTVRDE</sequence>
<dbReference type="InterPro" id="IPR050288">
    <property type="entry name" value="Cellulose_deg_GH3"/>
</dbReference>
<dbReference type="AlphaFoldDB" id="A0A7W4J9H3"/>
<feature type="domain" description="Fibronectin type III-like" evidence="3">
    <location>
        <begin position="566"/>
        <end position="635"/>
    </location>
</feature>
<dbReference type="GO" id="GO:0005975">
    <property type="term" value="P:carbohydrate metabolic process"/>
    <property type="evidence" value="ECO:0007669"/>
    <property type="project" value="InterPro"/>
</dbReference>
<comment type="caution">
    <text evidence="4">The sequence shown here is derived from an EMBL/GenBank/DDBJ whole genome shotgun (WGS) entry which is preliminary data.</text>
</comment>
<dbReference type="InterPro" id="IPR036881">
    <property type="entry name" value="Glyco_hydro_3_C_sf"/>
</dbReference>
<dbReference type="InterPro" id="IPR036962">
    <property type="entry name" value="Glyco_hydro_3_N_sf"/>
</dbReference>
<dbReference type="GO" id="GO:0004553">
    <property type="term" value="F:hydrolase activity, hydrolyzing O-glycosyl compounds"/>
    <property type="evidence" value="ECO:0007669"/>
    <property type="project" value="InterPro"/>
</dbReference>
<dbReference type="PANTHER" id="PTHR42715">
    <property type="entry name" value="BETA-GLUCOSIDASE"/>
    <property type="match status" value="1"/>
</dbReference>
<dbReference type="Pfam" id="PF14310">
    <property type="entry name" value="Fn3-like"/>
    <property type="match status" value="1"/>
</dbReference>
<name>A0A7W4J9H3_9PROT</name>
<gene>
    <name evidence="4" type="ORF">HLH21_14685</name>
</gene>
<dbReference type="RefSeq" id="WP_182944498.1">
    <property type="nucleotide sequence ID" value="NZ_JABEQH010000022.1"/>
</dbReference>
<evidence type="ECO:0000313" key="4">
    <source>
        <dbReference type="EMBL" id="MBB2177155.1"/>
    </source>
</evidence>
<protein>
    <submittedName>
        <fullName evidence="4">Beta-glucosidase</fullName>
    </submittedName>
</protein>